<name>A0A1F4ULK2_9BACT</name>
<comment type="caution">
    <text evidence="8">The sequence shown here is derived from an EMBL/GenBank/DDBJ whole genome shotgun (WGS) entry which is preliminary data.</text>
</comment>
<evidence type="ECO:0000256" key="2">
    <source>
        <dbReference type="ARBA" id="ARBA00012261"/>
    </source>
</evidence>
<dbReference type="InterPro" id="IPR001555">
    <property type="entry name" value="GART_AS"/>
</dbReference>
<comment type="function">
    <text evidence="5">Attaches a formyl group to the free amino group of methionyl-tRNA(fMet). The formyl group appears to play a dual role in the initiator identity of N-formylmethionyl-tRNA by promoting its recognition by IF2 and preventing the misappropriation of this tRNA by the elongation apparatus.</text>
</comment>
<feature type="domain" description="Formyl transferase N-terminal" evidence="6">
    <location>
        <begin position="13"/>
        <end position="187"/>
    </location>
</feature>
<evidence type="ECO:0000256" key="5">
    <source>
        <dbReference type="HAMAP-Rule" id="MF_00182"/>
    </source>
</evidence>
<evidence type="ECO:0000259" key="6">
    <source>
        <dbReference type="Pfam" id="PF00551"/>
    </source>
</evidence>
<accession>A0A1F4ULK2</accession>
<evidence type="ECO:0000313" key="8">
    <source>
        <dbReference type="EMBL" id="OGC45093.1"/>
    </source>
</evidence>
<dbReference type="InterPro" id="IPR011034">
    <property type="entry name" value="Formyl_transferase-like_C_sf"/>
</dbReference>
<proteinExistence type="inferred from homology"/>
<dbReference type="Proteomes" id="UP000177434">
    <property type="component" value="Unassembled WGS sequence"/>
</dbReference>
<dbReference type="CDD" id="cd08704">
    <property type="entry name" value="Met_tRNA_FMT_C"/>
    <property type="match status" value="1"/>
</dbReference>
<protein>
    <recommendedName>
        <fullName evidence="2 5">Methionyl-tRNA formyltransferase</fullName>
        <ecNumber evidence="2 5">2.1.2.9</ecNumber>
    </recommendedName>
</protein>
<dbReference type="HAMAP" id="MF_00182">
    <property type="entry name" value="Formyl_trans"/>
    <property type="match status" value="1"/>
</dbReference>
<feature type="domain" description="Formyl transferase C-terminal" evidence="7">
    <location>
        <begin position="214"/>
        <end position="320"/>
    </location>
</feature>
<dbReference type="EMBL" id="MEUN01000026">
    <property type="protein sequence ID" value="OGC45093.1"/>
    <property type="molecule type" value="Genomic_DNA"/>
</dbReference>
<dbReference type="SUPFAM" id="SSF50486">
    <property type="entry name" value="FMT C-terminal domain-like"/>
    <property type="match status" value="1"/>
</dbReference>
<evidence type="ECO:0000313" key="9">
    <source>
        <dbReference type="Proteomes" id="UP000177434"/>
    </source>
</evidence>
<dbReference type="InterPro" id="IPR005793">
    <property type="entry name" value="Formyl_trans_C"/>
</dbReference>
<organism evidence="8 9">
    <name type="scientific">candidate division WS6 bacterium RIFOXYB1_FULL_33_14</name>
    <dbReference type="NCBI Taxonomy" id="1817896"/>
    <lineage>
        <taxon>Bacteria</taxon>
        <taxon>Candidatus Dojkabacteria</taxon>
    </lineage>
</organism>
<dbReference type="SUPFAM" id="SSF53328">
    <property type="entry name" value="Formyltransferase"/>
    <property type="match status" value="1"/>
</dbReference>
<evidence type="ECO:0000256" key="1">
    <source>
        <dbReference type="ARBA" id="ARBA00010699"/>
    </source>
</evidence>
<evidence type="ECO:0000256" key="3">
    <source>
        <dbReference type="ARBA" id="ARBA00022679"/>
    </source>
</evidence>
<dbReference type="AlphaFoldDB" id="A0A1F4ULK2"/>
<dbReference type="InterPro" id="IPR036477">
    <property type="entry name" value="Formyl_transf_N_sf"/>
</dbReference>
<gene>
    <name evidence="5" type="primary">fmt</name>
    <name evidence="8" type="ORF">A2400_00205</name>
</gene>
<dbReference type="InterPro" id="IPR005794">
    <property type="entry name" value="Fmt"/>
</dbReference>
<dbReference type="Gene3D" id="3.40.50.12230">
    <property type="match status" value="1"/>
</dbReference>
<evidence type="ECO:0000256" key="4">
    <source>
        <dbReference type="ARBA" id="ARBA00022917"/>
    </source>
</evidence>
<sequence>MRNLIKEPVKTLFLGTDWESVETLDALNKDERFNIVGVITTVDKPVGRKQILTPSKVKEYALKNGIQVFHTEKKEERYKEVLEKFKPELIVCKAFGEIVPGFFLQYPKYKSINVHFSILPKYRGAVPIQKAILEGEKETGISIMLMSEGIDEGDVLKIFKEPIHPNDTNLSLRERLVKKSAEILGDVLEEWIQGKIESVKQDDSKATFCWQKDISKENAQIRWEEMEPEYIERLVRAMIPWPVAWSVLDKNIQENISNKVVKLFEVELISDTSTLKPGTLYSKEGMLLFKTKNPHTSIRVKELQIEGKNRIKERDFINGTGKILS</sequence>
<evidence type="ECO:0000259" key="7">
    <source>
        <dbReference type="Pfam" id="PF02911"/>
    </source>
</evidence>
<dbReference type="EC" id="2.1.2.9" evidence="2 5"/>
<dbReference type="Pfam" id="PF00551">
    <property type="entry name" value="Formyl_trans_N"/>
    <property type="match status" value="1"/>
</dbReference>
<dbReference type="PANTHER" id="PTHR11138">
    <property type="entry name" value="METHIONYL-TRNA FORMYLTRANSFERASE"/>
    <property type="match status" value="1"/>
</dbReference>
<comment type="similarity">
    <text evidence="1 5">Belongs to the Fmt family.</text>
</comment>
<dbReference type="InterPro" id="IPR044135">
    <property type="entry name" value="Met-tRNA-FMT_C"/>
</dbReference>
<keyword evidence="4 5" id="KW-0648">Protein biosynthesis</keyword>
<dbReference type="GO" id="GO:0004479">
    <property type="term" value="F:methionyl-tRNA formyltransferase activity"/>
    <property type="evidence" value="ECO:0007669"/>
    <property type="project" value="UniProtKB-UniRule"/>
</dbReference>
<dbReference type="InterPro" id="IPR041711">
    <property type="entry name" value="Met-tRNA-FMT_N"/>
</dbReference>
<reference evidence="8 9" key="1">
    <citation type="journal article" date="2016" name="Nat. Commun.">
        <title>Thousands of microbial genomes shed light on interconnected biogeochemical processes in an aquifer system.</title>
        <authorList>
            <person name="Anantharaman K."/>
            <person name="Brown C.T."/>
            <person name="Hug L.A."/>
            <person name="Sharon I."/>
            <person name="Castelle C.J."/>
            <person name="Probst A.J."/>
            <person name="Thomas B.C."/>
            <person name="Singh A."/>
            <person name="Wilkins M.J."/>
            <person name="Karaoz U."/>
            <person name="Brodie E.L."/>
            <person name="Williams K.H."/>
            <person name="Hubbard S.S."/>
            <person name="Banfield J.F."/>
        </authorList>
    </citation>
    <scope>NUCLEOTIDE SEQUENCE [LARGE SCALE GENOMIC DNA]</scope>
</reference>
<keyword evidence="3 5" id="KW-0808">Transferase</keyword>
<dbReference type="NCBIfam" id="TIGR00460">
    <property type="entry name" value="fmt"/>
    <property type="match status" value="1"/>
</dbReference>
<dbReference type="Pfam" id="PF02911">
    <property type="entry name" value="Formyl_trans_C"/>
    <property type="match status" value="1"/>
</dbReference>
<dbReference type="GO" id="GO:0005829">
    <property type="term" value="C:cytosol"/>
    <property type="evidence" value="ECO:0007669"/>
    <property type="project" value="TreeGrafter"/>
</dbReference>
<dbReference type="PANTHER" id="PTHR11138:SF5">
    <property type="entry name" value="METHIONYL-TRNA FORMYLTRANSFERASE, MITOCHONDRIAL"/>
    <property type="match status" value="1"/>
</dbReference>
<comment type="catalytic activity">
    <reaction evidence="5">
        <text>L-methionyl-tRNA(fMet) + (6R)-10-formyltetrahydrofolate = N-formyl-L-methionyl-tRNA(fMet) + (6S)-5,6,7,8-tetrahydrofolate + H(+)</text>
        <dbReference type="Rhea" id="RHEA:24380"/>
        <dbReference type="Rhea" id="RHEA-COMP:9952"/>
        <dbReference type="Rhea" id="RHEA-COMP:9953"/>
        <dbReference type="ChEBI" id="CHEBI:15378"/>
        <dbReference type="ChEBI" id="CHEBI:57453"/>
        <dbReference type="ChEBI" id="CHEBI:78530"/>
        <dbReference type="ChEBI" id="CHEBI:78844"/>
        <dbReference type="ChEBI" id="CHEBI:195366"/>
        <dbReference type="EC" id="2.1.2.9"/>
    </reaction>
</comment>
<dbReference type="InterPro" id="IPR002376">
    <property type="entry name" value="Formyl_transf_N"/>
</dbReference>
<feature type="binding site" evidence="5">
    <location>
        <begin position="117"/>
        <end position="120"/>
    </location>
    <ligand>
        <name>(6S)-5,6,7,8-tetrahydrofolate</name>
        <dbReference type="ChEBI" id="CHEBI:57453"/>
    </ligand>
</feature>
<dbReference type="CDD" id="cd08646">
    <property type="entry name" value="FMT_core_Met-tRNA-FMT_N"/>
    <property type="match status" value="1"/>
</dbReference>
<dbReference type="PROSITE" id="PS00373">
    <property type="entry name" value="GART"/>
    <property type="match status" value="1"/>
</dbReference>